<comment type="function">
    <text evidence="12">Catalyzes the reversible conversion of 2-phosphoglycerate (2-PG) into phosphoenolpyruvate (PEP). It is essential for the degradation of carbohydrates via glycolysis.</text>
</comment>
<comment type="pathway">
    <text evidence="1 12">Carbohydrate degradation; glycolysis; pyruvate from D-glyceraldehyde 3-phosphate: step 4/5.</text>
</comment>
<dbReference type="AlphaFoldDB" id="A0A0U1NTU4"/>
<dbReference type="SUPFAM" id="SSF54826">
    <property type="entry name" value="Enolase N-terminal domain-like"/>
    <property type="match status" value="1"/>
</dbReference>
<keyword evidence="8 12" id="KW-0460">Magnesium</keyword>
<feature type="binding site" evidence="12">
    <location>
        <position position="341"/>
    </location>
    <ligand>
        <name>(2R)-2-phosphoglycerate</name>
        <dbReference type="ChEBI" id="CHEBI:58289"/>
    </ligand>
</feature>
<keyword evidence="7 12" id="KW-0479">Metal-binding</keyword>
<dbReference type="HAMAP" id="MF_00318">
    <property type="entry name" value="Enolase"/>
    <property type="match status" value="1"/>
</dbReference>
<comment type="cofactor">
    <cofactor evidence="15">
        <name>Mg(2+)</name>
        <dbReference type="ChEBI" id="CHEBI:18420"/>
    </cofactor>
    <text evidence="15">Mg(2+) is required for catalysis and for stabilizing the dimer.</text>
</comment>
<dbReference type="UniPathway" id="UPA00109">
    <property type="reaction ID" value="UER00187"/>
</dbReference>
<feature type="binding site" evidence="12 15">
    <location>
        <position position="244"/>
    </location>
    <ligand>
        <name>Mg(2+)</name>
        <dbReference type="ChEBI" id="CHEBI:18420"/>
    </ligand>
</feature>
<dbReference type="PIRSF" id="PIRSF001400">
    <property type="entry name" value="Enolase"/>
    <property type="match status" value="1"/>
</dbReference>
<accession>A0A0U1NTU4</accession>
<sequence>MPFITEVYAREVLDSRGNPTVEVEVYTESGAFGRALVPSGASTGEYEAVELRDGDKGRYLGKGVLKAVENVNDIIAPALISEEYSVLDQVGIDKAMIELDGTDNKGKLGANAILGVSMAVARAAADYLGVPLYQYLGGFNSKQLPVPMMNIVNGGAHADNNVDIQEFMVMPVGAPSFKEALRMGAEIFHSLKSVLKGKGLNTAVGDEGGFAPNLKSNEEALQTIIEAIEKAGYKPGEEVMLAMDVASSELYSKEDGKYHLDGEGVVKTSEEMVDWYEELASKYPIISIEDGLDENDWEGHKLLTDRIGKKVQLVGDDLFVTNTRKLAEGIEKGIANSILIKVNQIGTLTETFDAIEMAKRAGYTAVVSHRSGETEDSTIADIAVATNAGQIKTGAPSRTDRIAKYNQLLRIEDLLGETAQFNGIKSFYNLNK</sequence>
<dbReference type="GO" id="GO:0005576">
    <property type="term" value="C:extracellular region"/>
    <property type="evidence" value="ECO:0007669"/>
    <property type="project" value="UniProtKB-SubCell"/>
</dbReference>
<evidence type="ECO:0000256" key="11">
    <source>
        <dbReference type="ARBA" id="ARBA00048951"/>
    </source>
</evidence>
<keyword evidence="6 12" id="KW-0964">Secreted</keyword>
<keyword evidence="19" id="KW-1185">Reference proteome</keyword>
<dbReference type="GO" id="GO:0000287">
    <property type="term" value="F:magnesium ion binding"/>
    <property type="evidence" value="ECO:0007669"/>
    <property type="project" value="UniProtKB-UniRule"/>
</dbReference>
<feature type="binding site" evidence="12 15">
    <location>
        <position position="289"/>
    </location>
    <ligand>
        <name>Mg(2+)</name>
        <dbReference type="ChEBI" id="CHEBI:18420"/>
    </ligand>
</feature>
<evidence type="ECO:0000256" key="2">
    <source>
        <dbReference type="ARBA" id="ARBA00009604"/>
    </source>
</evidence>
<evidence type="ECO:0000256" key="3">
    <source>
        <dbReference type="ARBA" id="ARBA00012058"/>
    </source>
</evidence>
<comment type="catalytic activity">
    <reaction evidence="11">
        <text>(2R)-2-phosphoglycerate = phosphoenolpyruvate + H2O</text>
        <dbReference type="Rhea" id="RHEA:10164"/>
        <dbReference type="ChEBI" id="CHEBI:15377"/>
        <dbReference type="ChEBI" id="CHEBI:58289"/>
        <dbReference type="ChEBI" id="CHEBI:58702"/>
        <dbReference type="EC" id="4.2.1.11"/>
    </reaction>
    <physiologicalReaction direction="left-to-right" evidence="11">
        <dbReference type="Rhea" id="RHEA:10165"/>
    </physiologicalReaction>
</comment>
<evidence type="ECO:0000256" key="15">
    <source>
        <dbReference type="PIRSR" id="PIRSR001400-3"/>
    </source>
</evidence>
<dbReference type="GO" id="GO:0004634">
    <property type="term" value="F:phosphopyruvate hydratase activity"/>
    <property type="evidence" value="ECO:0007669"/>
    <property type="project" value="UniProtKB-UniRule"/>
</dbReference>
<feature type="active site" description="Proton donor" evidence="12 13">
    <location>
        <position position="207"/>
    </location>
</feature>
<dbReference type="Gene3D" id="3.20.20.120">
    <property type="entry name" value="Enolase-like C-terminal domain"/>
    <property type="match status" value="1"/>
</dbReference>
<feature type="binding site" evidence="12">
    <location>
        <position position="165"/>
    </location>
    <ligand>
        <name>(2R)-2-phosphoglycerate</name>
        <dbReference type="ChEBI" id="CHEBI:58289"/>
    </ligand>
</feature>
<feature type="binding site" evidence="14">
    <location>
        <position position="392"/>
    </location>
    <ligand>
        <name>substrate</name>
    </ligand>
</feature>
<evidence type="ECO:0000256" key="5">
    <source>
        <dbReference type="ARBA" id="ARBA00022490"/>
    </source>
</evidence>
<dbReference type="Gene3D" id="3.30.390.10">
    <property type="entry name" value="Enolase-like, N-terminal domain"/>
    <property type="match status" value="1"/>
</dbReference>
<dbReference type="PRINTS" id="PR00148">
    <property type="entry name" value="ENOLASE"/>
</dbReference>
<evidence type="ECO:0000256" key="4">
    <source>
        <dbReference type="ARBA" id="ARBA00017068"/>
    </source>
</evidence>
<dbReference type="InterPro" id="IPR020811">
    <property type="entry name" value="Enolase_N"/>
</dbReference>
<evidence type="ECO:0000259" key="16">
    <source>
        <dbReference type="SMART" id="SM01192"/>
    </source>
</evidence>
<dbReference type="SMART" id="SM01192">
    <property type="entry name" value="Enolase_C"/>
    <property type="match status" value="1"/>
</dbReference>
<dbReference type="PROSITE" id="PS00164">
    <property type="entry name" value="ENOLASE"/>
    <property type="match status" value="1"/>
</dbReference>
<comment type="subcellular location">
    <subcellularLocation>
        <location evidence="12">Cytoplasm</location>
    </subcellularLocation>
    <subcellularLocation>
        <location evidence="12">Secreted</location>
    </subcellularLocation>
    <subcellularLocation>
        <location evidence="12">Cell surface</location>
    </subcellularLocation>
    <text evidence="12">Fractions of enolase are present in both the cytoplasm and on the cell surface.</text>
</comment>
<gene>
    <name evidence="12 18" type="primary">eno</name>
    <name evidence="18" type="ORF">BN000_01384</name>
</gene>
<dbReference type="Pfam" id="PF00113">
    <property type="entry name" value="Enolase_C"/>
    <property type="match status" value="1"/>
</dbReference>
<dbReference type="PANTHER" id="PTHR11902">
    <property type="entry name" value="ENOLASE"/>
    <property type="match status" value="1"/>
</dbReference>
<dbReference type="GO" id="GO:0000015">
    <property type="term" value="C:phosphopyruvate hydratase complex"/>
    <property type="evidence" value="ECO:0007669"/>
    <property type="project" value="InterPro"/>
</dbReference>
<evidence type="ECO:0000256" key="8">
    <source>
        <dbReference type="ARBA" id="ARBA00022842"/>
    </source>
</evidence>
<feature type="domain" description="Enolase C-terminal TIM barrel" evidence="16">
    <location>
        <begin position="141"/>
        <end position="429"/>
    </location>
</feature>
<dbReference type="SFLD" id="SFLDF00002">
    <property type="entry name" value="enolase"/>
    <property type="match status" value="1"/>
</dbReference>
<feature type="binding site" evidence="12">
    <location>
        <position position="392"/>
    </location>
    <ligand>
        <name>(2R)-2-phosphoglycerate</name>
        <dbReference type="ChEBI" id="CHEBI:58289"/>
    </ligand>
</feature>
<feature type="binding site" evidence="12">
    <location>
        <position position="371"/>
    </location>
    <ligand>
        <name>(2R)-2-phosphoglycerate</name>
        <dbReference type="ChEBI" id="CHEBI:58289"/>
    </ligand>
</feature>
<evidence type="ECO:0000313" key="18">
    <source>
        <dbReference type="EMBL" id="CRK81481.1"/>
    </source>
</evidence>
<feature type="binding site" evidence="12">
    <location>
        <position position="370"/>
    </location>
    <ligand>
        <name>(2R)-2-phosphoglycerate</name>
        <dbReference type="ChEBI" id="CHEBI:58289"/>
    </ligand>
</feature>
<evidence type="ECO:0000256" key="1">
    <source>
        <dbReference type="ARBA" id="ARBA00005031"/>
    </source>
</evidence>
<dbReference type="STRING" id="1499688.BN000_01384"/>
<dbReference type="CDD" id="cd03313">
    <property type="entry name" value="enolase"/>
    <property type="match status" value="1"/>
</dbReference>
<keyword evidence="10 12" id="KW-0456">Lyase</keyword>
<dbReference type="EMBL" id="CVRB01000001">
    <property type="protein sequence ID" value="CRK81481.1"/>
    <property type="molecule type" value="Genomic_DNA"/>
</dbReference>
<dbReference type="NCBIfam" id="TIGR01060">
    <property type="entry name" value="eno"/>
    <property type="match status" value="1"/>
</dbReference>
<keyword evidence="9 12" id="KW-0324">Glycolysis</keyword>
<dbReference type="Proteomes" id="UP000199087">
    <property type="component" value="Unassembled WGS sequence"/>
</dbReference>
<evidence type="ECO:0000256" key="6">
    <source>
        <dbReference type="ARBA" id="ARBA00022525"/>
    </source>
</evidence>
<evidence type="ECO:0000256" key="12">
    <source>
        <dbReference type="HAMAP-Rule" id="MF_00318"/>
    </source>
</evidence>
<dbReference type="SFLD" id="SFLDG00178">
    <property type="entry name" value="enolase"/>
    <property type="match status" value="1"/>
</dbReference>
<evidence type="ECO:0000256" key="7">
    <source>
        <dbReference type="ARBA" id="ARBA00022723"/>
    </source>
</evidence>
<dbReference type="SFLD" id="SFLDS00001">
    <property type="entry name" value="Enolase"/>
    <property type="match status" value="1"/>
</dbReference>
<dbReference type="Pfam" id="PF03952">
    <property type="entry name" value="Enolase_N"/>
    <property type="match status" value="1"/>
</dbReference>
<evidence type="ECO:0000259" key="17">
    <source>
        <dbReference type="SMART" id="SM01193"/>
    </source>
</evidence>
<dbReference type="InterPro" id="IPR000941">
    <property type="entry name" value="Enolase"/>
</dbReference>
<reference evidence="19" key="1">
    <citation type="submission" date="2015-05" db="EMBL/GenBank/DDBJ databases">
        <authorList>
            <person name="Urmite Genomes"/>
        </authorList>
    </citation>
    <scope>NUCLEOTIDE SEQUENCE [LARGE SCALE GENOMIC DNA]</scope>
    <source>
        <strain evidence="19">LF1</strain>
    </source>
</reference>
<dbReference type="EC" id="4.2.1.11" evidence="3 12"/>
<protein>
    <recommendedName>
        <fullName evidence="4 12">Enolase</fullName>
        <ecNumber evidence="3 12">4.2.1.11</ecNumber>
    </recommendedName>
    <alternativeName>
        <fullName evidence="12">2-phospho-D-glycerate hydro-lyase</fullName>
    </alternativeName>
    <alternativeName>
        <fullName evidence="12">2-phosphoglycerate dehydratase</fullName>
    </alternativeName>
</protein>
<feature type="binding site" evidence="14">
    <location>
        <position position="316"/>
    </location>
    <ligand>
        <name>substrate</name>
    </ligand>
</feature>
<dbReference type="InterPro" id="IPR029017">
    <property type="entry name" value="Enolase-like_N"/>
</dbReference>
<dbReference type="GO" id="GO:0006096">
    <property type="term" value="P:glycolytic process"/>
    <property type="evidence" value="ECO:0007669"/>
    <property type="project" value="UniProtKB-UniRule"/>
</dbReference>
<dbReference type="FunFam" id="3.20.20.120:FF:000001">
    <property type="entry name" value="Enolase"/>
    <property type="match status" value="1"/>
</dbReference>
<name>A0A0U1NTU4_9BACI</name>
<evidence type="ECO:0000256" key="14">
    <source>
        <dbReference type="PIRSR" id="PIRSR001400-2"/>
    </source>
</evidence>
<feature type="active site" description="Proton acceptor" evidence="12 13">
    <location>
        <position position="341"/>
    </location>
</feature>
<dbReference type="PANTHER" id="PTHR11902:SF1">
    <property type="entry name" value="ENOLASE"/>
    <property type="match status" value="1"/>
</dbReference>
<feature type="binding site" evidence="14">
    <location>
        <position position="166"/>
    </location>
    <ligand>
        <name>substrate</name>
    </ligand>
</feature>
<feature type="binding site" evidence="14">
    <location>
        <position position="157"/>
    </location>
    <ligand>
        <name>substrate</name>
    </ligand>
</feature>
<feature type="binding site" evidence="14">
    <location>
        <begin position="368"/>
        <end position="371"/>
    </location>
    <ligand>
        <name>substrate</name>
    </ligand>
</feature>
<proteinExistence type="inferred from homology"/>
<keyword evidence="5 12" id="KW-0963">Cytoplasm</keyword>
<evidence type="ECO:0000313" key="19">
    <source>
        <dbReference type="Proteomes" id="UP000199087"/>
    </source>
</evidence>
<dbReference type="SUPFAM" id="SSF51604">
    <property type="entry name" value="Enolase C-terminal domain-like"/>
    <property type="match status" value="1"/>
</dbReference>
<feature type="binding site" evidence="12 15">
    <location>
        <position position="316"/>
    </location>
    <ligand>
        <name>Mg(2+)</name>
        <dbReference type="ChEBI" id="CHEBI:18420"/>
    </ligand>
</feature>
<evidence type="ECO:0000256" key="13">
    <source>
        <dbReference type="PIRSR" id="PIRSR001400-1"/>
    </source>
</evidence>
<dbReference type="OrthoDB" id="9804716at2"/>
<evidence type="ECO:0000256" key="9">
    <source>
        <dbReference type="ARBA" id="ARBA00023152"/>
    </source>
</evidence>
<evidence type="ECO:0000256" key="10">
    <source>
        <dbReference type="ARBA" id="ARBA00023239"/>
    </source>
</evidence>
<dbReference type="SMART" id="SM01193">
    <property type="entry name" value="Enolase_N"/>
    <property type="match status" value="1"/>
</dbReference>
<feature type="binding site" evidence="14">
    <location>
        <position position="289"/>
    </location>
    <ligand>
        <name>substrate</name>
    </ligand>
</feature>
<feature type="domain" description="Enolase N-terminal" evidence="17">
    <location>
        <begin position="4"/>
        <end position="136"/>
    </location>
</feature>
<dbReference type="FunFam" id="3.30.390.10:FF:000001">
    <property type="entry name" value="Enolase"/>
    <property type="match status" value="1"/>
</dbReference>
<dbReference type="InterPro" id="IPR036849">
    <property type="entry name" value="Enolase-like_C_sf"/>
</dbReference>
<dbReference type="GO" id="GO:0009986">
    <property type="term" value="C:cell surface"/>
    <property type="evidence" value="ECO:0007669"/>
    <property type="project" value="UniProtKB-SubCell"/>
</dbReference>
<dbReference type="RefSeq" id="WP_090632606.1">
    <property type="nucleotide sequence ID" value="NZ_CVRB01000001.1"/>
</dbReference>
<dbReference type="InterPro" id="IPR020810">
    <property type="entry name" value="Enolase_C"/>
</dbReference>
<organism evidence="18 19">
    <name type="scientific">Neobacillus massiliamazoniensis</name>
    <dbReference type="NCBI Taxonomy" id="1499688"/>
    <lineage>
        <taxon>Bacteria</taxon>
        <taxon>Bacillati</taxon>
        <taxon>Bacillota</taxon>
        <taxon>Bacilli</taxon>
        <taxon>Bacillales</taxon>
        <taxon>Bacillaceae</taxon>
        <taxon>Neobacillus</taxon>
    </lineage>
</organism>
<comment type="cofactor">
    <cofactor evidence="12">
        <name>Mg(2+)</name>
        <dbReference type="ChEBI" id="CHEBI:18420"/>
    </cofactor>
    <text evidence="12">Binds a second Mg(2+) ion via substrate during catalysis.</text>
</comment>
<comment type="similarity">
    <text evidence="2 12">Belongs to the enolase family.</text>
</comment>
<dbReference type="InterPro" id="IPR020809">
    <property type="entry name" value="Enolase_CS"/>
</dbReference>